<reference evidence="1" key="1">
    <citation type="submission" date="2014-11" db="EMBL/GenBank/DDBJ databases">
        <authorList>
            <person name="Amaro Gonzalez C."/>
        </authorList>
    </citation>
    <scope>NUCLEOTIDE SEQUENCE</scope>
</reference>
<proteinExistence type="predicted"/>
<name>A0A0E9S680_ANGAN</name>
<reference evidence="1" key="2">
    <citation type="journal article" date="2015" name="Fish Shellfish Immunol.">
        <title>Early steps in the European eel (Anguilla anguilla)-Vibrio vulnificus interaction in the gills: Role of the RtxA13 toxin.</title>
        <authorList>
            <person name="Callol A."/>
            <person name="Pajuelo D."/>
            <person name="Ebbesson L."/>
            <person name="Teles M."/>
            <person name="MacKenzie S."/>
            <person name="Amaro C."/>
        </authorList>
    </citation>
    <scope>NUCLEOTIDE SEQUENCE</scope>
</reference>
<accession>A0A0E9S680</accession>
<dbReference type="EMBL" id="GBXM01071663">
    <property type="protein sequence ID" value="JAH36914.1"/>
    <property type="molecule type" value="Transcribed_RNA"/>
</dbReference>
<sequence>MKSRIGYGPLCPPLLQCDLISVCNPTFPCLNKVKNTCGGETLLSFLKLESKVKI</sequence>
<dbReference type="AlphaFoldDB" id="A0A0E9S680"/>
<protein>
    <submittedName>
        <fullName evidence="1">Uncharacterized protein</fullName>
    </submittedName>
</protein>
<evidence type="ECO:0000313" key="1">
    <source>
        <dbReference type="EMBL" id="JAH36914.1"/>
    </source>
</evidence>
<organism evidence="1">
    <name type="scientific">Anguilla anguilla</name>
    <name type="common">European freshwater eel</name>
    <name type="synonym">Muraena anguilla</name>
    <dbReference type="NCBI Taxonomy" id="7936"/>
    <lineage>
        <taxon>Eukaryota</taxon>
        <taxon>Metazoa</taxon>
        <taxon>Chordata</taxon>
        <taxon>Craniata</taxon>
        <taxon>Vertebrata</taxon>
        <taxon>Euteleostomi</taxon>
        <taxon>Actinopterygii</taxon>
        <taxon>Neopterygii</taxon>
        <taxon>Teleostei</taxon>
        <taxon>Anguilliformes</taxon>
        <taxon>Anguillidae</taxon>
        <taxon>Anguilla</taxon>
    </lineage>
</organism>